<dbReference type="Gene3D" id="2.30.320.10">
    <property type="entry name" value="YwqG-like"/>
    <property type="match status" value="1"/>
</dbReference>
<dbReference type="PANTHER" id="PTHR36436:SF6">
    <property type="entry name" value="SLL5081 PROTEIN"/>
    <property type="match status" value="1"/>
</dbReference>
<protein>
    <submittedName>
        <fullName evidence="1">Uncharacterized protein</fullName>
    </submittedName>
</protein>
<dbReference type="EMBL" id="LYDR01000116">
    <property type="protein sequence ID" value="ODA29949.1"/>
    <property type="molecule type" value="Genomic_DNA"/>
</dbReference>
<reference evidence="1 2" key="1">
    <citation type="submission" date="2016-05" db="EMBL/GenBank/DDBJ databases">
        <title>Genomic and physiological characterization of Planctopirus sp. isolated from fresh water lake.</title>
        <authorList>
            <person name="Subhash Y."/>
            <person name="Ramana C."/>
        </authorList>
    </citation>
    <scope>NUCLEOTIDE SEQUENCE [LARGE SCALE GENOMIC DNA]</scope>
    <source>
        <strain evidence="1 2">JC280</strain>
    </source>
</reference>
<name>A0A1C3E9S7_9PLAN</name>
<dbReference type="Pfam" id="PF09234">
    <property type="entry name" value="DUF1963"/>
    <property type="match status" value="1"/>
</dbReference>
<dbReference type="STRING" id="1841610.A6X21_06295"/>
<comment type="caution">
    <text evidence="1">The sequence shown here is derived from an EMBL/GenBank/DDBJ whole genome shotgun (WGS) entry which is preliminary data.</text>
</comment>
<keyword evidence="2" id="KW-1185">Reference proteome</keyword>
<proteinExistence type="predicted"/>
<dbReference type="SUPFAM" id="SSF103032">
    <property type="entry name" value="Hypothetical protein YwqG"/>
    <property type="match status" value="1"/>
</dbReference>
<dbReference type="InterPro" id="IPR035948">
    <property type="entry name" value="YwqG-like_sf"/>
</dbReference>
<evidence type="ECO:0000313" key="2">
    <source>
        <dbReference type="Proteomes" id="UP000094828"/>
    </source>
</evidence>
<evidence type="ECO:0000313" key="1">
    <source>
        <dbReference type="EMBL" id="ODA29949.1"/>
    </source>
</evidence>
<dbReference type="InterPro" id="IPR015315">
    <property type="entry name" value="DUF1963"/>
</dbReference>
<dbReference type="PANTHER" id="PTHR36436">
    <property type="entry name" value="SLL5081 PROTEIN"/>
    <property type="match status" value="1"/>
</dbReference>
<organism evidence="1 2">
    <name type="scientific">Planctopirus hydrillae</name>
    <dbReference type="NCBI Taxonomy" id="1841610"/>
    <lineage>
        <taxon>Bacteria</taxon>
        <taxon>Pseudomonadati</taxon>
        <taxon>Planctomycetota</taxon>
        <taxon>Planctomycetia</taxon>
        <taxon>Planctomycetales</taxon>
        <taxon>Planctomycetaceae</taxon>
        <taxon>Planctopirus</taxon>
    </lineage>
</organism>
<dbReference type="Proteomes" id="UP000094828">
    <property type="component" value="Unassembled WGS sequence"/>
</dbReference>
<sequence>MRIPLSREMLKQLNAGIEAFQLEAAADKIREHSSACYSLIADGQDKYKAVGNTRFGGEPDLPANIEWPTVTDQDGIKHCNFICQINFSELPPLTRKSGLPSSGILYLFIRFMGSAAQAVLLHSIYLKKVPADLKRRKAPKKPIWCDEYFIDLVATRIRAEATISIQCADQSLNEYIRANTPEINDETGDFRLDYLNRSFRLPNRIASLLGYSNPYDPRDNLEQTVAMTHIGNREAQWVTGYKTMKEFDEYARFLKDRRPQDLPDHEVKRDHLKWLLAHREEVATEQMLWHLLLKLHSNDHMKLNINDADPLYVYIRENDFTLKSFDNLAGEITQG</sequence>
<dbReference type="AlphaFoldDB" id="A0A1C3E9S7"/>
<gene>
    <name evidence="1" type="ORF">A6X21_06295</name>
</gene>
<accession>A0A1C3E9S7</accession>